<evidence type="ECO:0000313" key="3">
    <source>
        <dbReference type="Proteomes" id="UP000274822"/>
    </source>
</evidence>
<feature type="region of interest" description="Disordered" evidence="1">
    <location>
        <begin position="212"/>
        <end position="254"/>
    </location>
</feature>
<feature type="compositionally biased region" description="Acidic residues" evidence="1">
    <location>
        <begin position="218"/>
        <end position="232"/>
    </location>
</feature>
<name>A0A433QV40_9FUNG</name>
<gene>
    <name evidence="2" type="ORF">BC938DRAFT_470637</name>
</gene>
<evidence type="ECO:0000313" key="2">
    <source>
        <dbReference type="EMBL" id="RUS33662.1"/>
    </source>
</evidence>
<protein>
    <submittedName>
        <fullName evidence="2">Uncharacterized protein</fullName>
    </submittedName>
</protein>
<accession>A0A433QV40</accession>
<dbReference type="EMBL" id="RBNJ01001025">
    <property type="protein sequence ID" value="RUS33662.1"/>
    <property type="molecule type" value="Genomic_DNA"/>
</dbReference>
<sequence length="629" mass="72148">MPKSIPPLPNNLRHKGYWTSTDVESWSIESFDLYWIQQNPRLDRKFKRAHTSLGKELALLLKASDQTIVDKAQSLKKLLKTSGKVPCYYAPRRSRGGLRCALTRWGGEAWRFHSLQVILPRNGPSKIDNIVWDRSEEIANSQVYLTFSEFLAKTNIKINLVDDIANFEKKKRKRKCDDGYDVSFDEFSSSETATAPVSESSEDELTEVALGKRKLEDIEGDEAGGVEPEDQNDIANENNVGDVPASSNDDPEELEDSEIIEFDLESVADELRRAPKVEWNVGAVNVTERFRRYQGEVLKKAKSEGLTYKNIYEVLFDWHNDHMKTFEHPFLSLHLEHCLLCWPCPYPVFTNREWLEITKTNPYTVNEPPLLPEISLHLCDAARRHLAGKDAFLDGGKSGLSRTIARLFNDLYDGLPMVAPLKMSEDEHCYMFLHPITRPFFLGPRKEYKLLLNRATAGSKQRPDFACVVDNIPILASEIKPLGYTRLQQRRDNLKVQLRARKSINQQLQTKGGPGEAAMFTNMGALMESFFMDLKYDGLYRSWPFLTTRLVIDKTTIPLAEFAISHLMALEVHNSVRLEFAVTLYLLTFERVGKIAENYKYRSNEFTPPAQMIYMRELPDSLQLKLLLH</sequence>
<reference evidence="2 3" key="1">
    <citation type="journal article" date="2018" name="New Phytol.">
        <title>Phylogenomics of Endogonaceae and evolution of mycorrhizas within Mucoromycota.</title>
        <authorList>
            <person name="Chang Y."/>
            <person name="Desiro A."/>
            <person name="Na H."/>
            <person name="Sandor L."/>
            <person name="Lipzen A."/>
            <person name="Clum A."/>
            <person name="Barry K."/>
            <person name="Grigoriev I.V."/>
            <person name="Martin F.M."/>
            <person name="Stajich J.E."/>
            <person name="Smith M.E."/>
            <person name="Bonito G."/>
            <person name="Spatafora J.W."/>
        </authorList>
    </citation>
    <scope>NUCLEOTIDE SEQUENCE [LARGE SCALE GENOMIC DNA]</scope>
    <source>
        <strain evidence="2 3">AD002</strain>
    </source>
</reference>
<dbReference type="Proteomes" id="UP000274822">
    <property type="component" value="Unassembled WGS sequence"/>
</dbReference>
<proteinExistence type="predicted"/>
<comment type="caution">
    <text evidence="2">The sequence shown here is derived from an EMBL/GenBank/DDBJ whole genome shotgun (WGS) entry which is preliminary data.</text>
</comment>
<organism evidence="2 3">
    <name type="scientific">Jimgerdemannia flammicorona</name>
    <dbReference type="NCBI Taxonomy" id="994334"/>
    <lineage>
        <taxon>Eukaryota</taxon>
        <taxon>Fungi</taxon>
        <taxon>Fungi incertae sedis</taxon>
        <taxon>Mucoromycota</taxon>
        <taxon>Mucoromycotina</taxon>
        <taxon>Endogonomycetes</taxon>
        <taxon>Endogonales</taxon>
        <taxon>Endogonaceae</taxon>
        <taxon>Jimgerdemannia</taxon>
    </lineage>
</organism>
<evidence type="ECO:0000256" key="1">
    <source>
        <dbReference type="SAM" id="MobiDB-lite"/>
    </source>
</evidence>
<dbReference type="AlphaFoldDB" id="A0A433QV40"/>
<keyword evidence="3" id="KW-1185">Reference proteome</keyword>